<name>F2DX21_HORVV</name>
<dbReference type="EMBL" id="AK368439">
    <property type="protein sequence ID" value="BAJ99642.1"/>
    <property type="molecule type" value="mRNA"/>
</dbReference>
<protein>
    <submittedName>
        <fullName evidence="2">Predicted protein</fullName>
    </submittedName>
</protein>
<dbReference type="AlphaFoldDB" id="F2DX21"/>
<evidence type="ECO:0000256" key="1">
    <source>
        <dbReference type="SAM" id="MobiDB-lite"/>
    </source>
</evidence>
<reference evidence="2" key="1">
    <citation type="journal article" date="2011" name="Plant Physiol.">
        <title>Comprehensive sequence analysis of 24,783 barley full-length cDNAs derived from 12 clone libraries.</title>
        <authorList>
            <person name="Matsumoto T."/>
            <person name="Tanaka T."/>
            <person name="Sakai H."/>
            <person name="Amano N."/>
            <person name="Kanamori H."/>
            <person name="Kurita K."/>
            <person name="Kikuta A."/>
            <person name="Kamiya K."/>
            <person name="Yamamoto M."/>
            <person name="Ikawa H."/>
            <person name="Fujii N."/>
            <person name="Hori K."/>
            <person name="Itoh T."/>
            <person name="Sato K."/>
        </authorList>
    </citation>
    <scope>NUCLEOTIDE SEQUENCE</scope>
    <source>
        <tissue evidence="2">Shoot and root</tissue>
    </source>
</reference>
<feature type="region of interest" description="Disordered" evidence="1">
    <location>
        <begin position="63"/>
        <end position="88"/>
    </location>
</feature>
<sequence>MEPIPGTNLSREPPRTKALFLLMPPSAMSEALISSKLPGDPLQLHEMRSILVSMPVYRAWRTTHPSAGNSRRSPASIPPKRALGRKMN</sequence>
<feature type="compositionally biased region" description="Polar residues" evidence="1">
    <location>
        <begin position="63"/>
        <end position="73"/>
    </location>
</feature>
<accession>F2DX21</accession>
<proteinExistence type="evidence at transcript level"/>
<organism evidence="2">
    <name type="scientific">Hordeum vulgare subsp. vulgare</name>
    <name type="common">Domesticated barley</name>
    <dbReference type="NCBI Taxonomy" id="112509"/>
    <lineage>
        <taxon>Eukaryota</taxon>
        <taxon>Viridiplantae</taxon>
        <taxon>Streptophyta</taxon>
        <taxon>Embryophyta</taxon>
        <taxon>Tracheophyta</taxon>
        <taxon>Spermatophyta</taxon>
        <taxon>Magnoliopsida</taxon>
        <taxon>Liliopsida</taxon>
        <taxon>Poales</taxon>
        <taxon>Poaceae</taxon>
        <taxon>BOP clade</taxon>
        <taxon>Pooideae</taxon>
        <taxon>Triticodae</taxon>
        <taxon>Triticeae</taxon>
        <taxon>Hordeinae</taxon>
        <taxon>Hordeum</taxon>
    </lineage>
</organism>
<evidence type="ECO:0000313" key="2">
    <source>
        <dbReference type="EMBL" id="BAJ99642.1"/>
    </source>
</evidence>